<protein>
    <submittedName>
        <fullName evidence="2">Uncharacterized protein</fullName>
    </submittedName>
</protein>
<dbReference type="Proteomes" id="UP000001929">
    <property type="component" value="Chromosome"/>
</dbReference>
<keyword evidence="1" id="KW-0812">Transmembrane</keyword>
<dbReference type="PATRIC" id="fig|269796.9.peg.169"/>
<feature type="transmembrane region" description="Helical" evidence="1">
    <location>
        <begin position="320"/>
        <end position="340"/>
    </location>
</feature>
<evidence type="ECO:0000313" key="3">
    <source>
        <dbReference type="Proteomes" id="UP000001929"/>
    </source>
</evidence>
<gene>
    <name evidence="2" type="ordered locus">Rru_A0115</name>
</gene>
<keyword evidence="1" id="KW-1133">Transmembrane helix</keyword>
<keyword evidence="3" id="KW-1185">Reference proteome</keyword>
<dbReference type="RefSeq" id="WP_011387876.1">
    <property type="nucleotide sequence ID" value="NC_007643.1"/>
</dbReference>
<keyword evidence="1" id="KW-0472">Membrane</keyword>
<proteinExistence type="predicted"/>
<dbReference type="KEGG" id="rru:Rru_A0115"/>
<dbReference type="AlphaFoldDB" id="Q2RY75"/>
<name>Q2RY75_RHORT</name>
<organism evidence="2 3">
    <name type="scientific">Rhodospirillum rubrum (strain ATCC 11170 / ATH 1.1.1 / DSM 467 / LMG 4362 / NCIMB 8255 / S1)</name>
    <dbReference type="NCBI Taxonomy" id="269796"/>
    <lineage>
        <taxon>Bacteria</taxon>
        <taxon>Pseudomonadati</taxon>
        <taxon>Pseudomonadota</taxon>
        <taxon>Alphaproteobacteria</taxon>
        <taxon>Rhodospirillales</taxon>
        <taxon>Rhodospirillaceae</taxon>
        <taxon>Rhodospirillum</taxon>
    </lineage>
</organism>
<evidence type="ECO:0000256" key="1">
    <source>
        <dbReference type="SAM" id="Phobius"/>
    </source>
</evidence>
<evidence type="ECO:0000313" key="2">
    <source>
        <dbReference type="EMBL" id="ABC20920.1"/>
    </source>
</evidence>
<dbReference type="STRING" id="269796.Rru_A0115"/>
<dbReference type="EnsemblBacteria" id="ABC20920">
    <property type="protein sequence ID" value="ABC20920"/>
    <property type="gene ID" value="Rru_A0115"/>
</dbReference>
<dbReference type="EMBL" id="CP000230">
    <property type="protein sequence ID" value="ABC20920.1"/>
    <property type="molecule type" value="Genomic_DNA"/>
</dbReference>
<dbReference type="HOGENOM" id="CLU_554199_0_0_5"/>
<sequence length="492" mass="50067">MTEGVARARRLPRASRAPGAALVLAEGAAPLLVSAGGVRAIEAERGQGALAGAALAEAVIQALGGGFTGRLLVLVDAADLRVETAEIPRVGPFDHRALRRAHLGAALPQAFWRAARVVRAPVRSLVMTGLGDRGGALAALIAALRDRGLALRGPIAGALALPALGARLDPGPPGEHQGWALTLLLGRAGTRQIVTRDGAPVLARLGPAGLDGDALAEEARATLGYLRRRGYPGDAPCRLLLLGGDGATARAFRQAAAPLAAGAAILAPTDAEAALRLGAPAGCGAEALLAWASLESPFRHLWLLAPAQEKPGPAFASSRLLLAVCLVFGVAMGAWMAFEARTLRDLSLRRANLAGMLADLAVEKAALAREKESFPVPEAVLRAFAAHQALPAPVFWRGEGDDGGELRAALGPGTLVEALRFDGEGVAPGTLHLSLAASTAPSPGVLRARLGAAFPGRSVVVDGGLDEATAMHGGGTTTARPLVVRLGPPGAR</sequence>
<reference evidence="2 3" key="1">
    <citation type="journal article" date="2011" name="Stand. Genomic Sci.">
        <title>Complete genome sequence of Rhodospirillum rubrum type strain (S1).</title>
        <authorList>
            <person name="Munk A.C."/>
            <person name="Copeland A."/>
            <person name="Lucas S."/>
            <person name="Lapidus A."/>
            <person name="Del Rio T.G."/>
            <person name="Barry K."/>
            <person name="Detter J.C."/>
            <person name="Hammon N."/>
            <person name="Israni S."/>
            <person name="Pitluck S."/>
            <person name="Brettin T."/>
            <person name="Bruce D."/>
            <person name="Han C."/>
            <person name="Tapia R."/>
            <person name="Gilna P."/>
            <person name="Schmutz J."/>
            <person name="Larimer F."/>
            <person name="Land M."/>
            <person name="Kyrpides N.C."/>
            <person name="Mavromatis K."/>
            <person name="Richardson P."/>
            <person name="Rohde M."/>
            <person name="Goker M."/>
            <person name="Klenk H.P."/>
            <person name="Zhang Y."/>
            <person name="Roberts G.P."/>
            <person name="Reslewic S."/>
            <person name="Schwartz D.C."/>
        </authorList>
    </citation>
    <scope>NUCLEOTIDE SEQUENCE [LARGE SCALE GENOMIC DNA]</scope>
    <source>
        <strain evidence="3">ATCC 11170 / ATH 1.1.1 / DSM 467 / LMG 4362 / NCIMB 8255 / S1</strain>
    </source>
</reference>
<accession>Q2RY75</accession>